<dbReference type="Pfam" id="PF13439">
    <property type="entry name" value="Glyco_transf_4"/>
    <property type="match status" value="1"/>
</dbReference>
<reference evidence="5" key="1">
    <citation type="journal article" date="2019" name="Int. J. Syst. Evol. Microbiol.">
        <title>The Global Catalogue of Microorganisms (GCM) 10K type strain sequencing project: providing services to taxonomists for standard genome sequencing and annotation.</title>
        <authorList>
            <consortium name="The Broad Institute Genomics Platform"/>
            <consortium name="The Broad Institute Genome Sequencing Center for Infectious Disease"/>
            <person name="Wu L."/>
            <person name="Ma J."/>
        </authorList>
    </citation>
    <scope>NUCLEOTIDE SEQUENCE [LARGE SCALE GENOMIC DNA]</scope>
    <source>
        <strain evidence="5">JCM 18200</strain>
    </source>
</reference>
<dbReference type="Proteomes" id="UP001501411">
    <property type="component" value="Unassembled WGS sequence"/>
</dbReference>
<sequence>MAKRLKIGVEVQRIFRPKKHGMEVVALELLRALQQLDHINEYILFAKKDQDINCLRASERFNIQLVKGFTYMDWEQLHLPTAVKHSNIDFLHATCNTAAYFMSKPLLLTLHDIIYLEKLDFGGTAYQNFGNVYRRMIVPHAIKHSKYIVTVSQYEKQIIANRFPWAADKIKVIYNAVSENFNRSFTTSELADFRRSHGLPDRFLLFLGNTAPKKNTENVLKSYAMYCKQVSDIVPLVILDYSRDLVLETLKKLGEESTIRHIVFPGYVAMEKMPLMYSSSTIFLYPSLRESFGLPILEAMASGTPVITANTSAMPEVAGDAAVLINPLVPEEITKAIIDLESNSIRKKDLIIRGHKRAAQFNWRAAASELLALYEKMI</sequence>
<dbReference type="PANTHER" id="PTHR46401">
    <property type="entry name" value="GLYCOSYLTRANSFERASE WBBK-RELATED"/>
    <property type="match status" value="1"/>
</dbReference>
<gene>
    <name evidence="4" type="ORF">GCM10023231_03160</name>
</gene>
<dbReference type="InterPro" id="IPR001296">
    <property type="entry name" value="Glyco_trans_1"/>
</dbReference>
<dbReference type="PANTHER" id="PTHR46401:SF2">
    <property type="entry name" value="GLYCOSYLTRANSFERASE WBBK-RELATED"/>
    <property type="match status" value="1"/>
</dbReference>
<dbReference type="RefSeq" id="WP_345229934.1">
    <property type="nucleotide sequence ID" value="NZ_BAABIQ010000003.1"/>
</dbReference>
<comment type="caution">
    <text evidence="4">The sequence shown here is derived from an EMBL/GenBank/DDBJ whole genome shotgun (WGS) entry which is preliminary data.</text>
</comment>
<proteinExistence type="predicted"/>
<evidence type="ECO:0000259" key="2">
    <source>
        <dbReference type="Pfam" id="PF00534"/>
    </source>
</evidence>
<feature type="domain" description="Glycosyl transferase family 1" evidence="2">
    <location>
        <begin position="196"/>
        <end position="356"/>
    </location>
</feature>
<keyword evidence="1" id="KW-0808">Transferase</keyword>
<dbReference type="Gene3D" id="3.40.50.2000">
    <property type="entry name" value="Glycogen Phosphorylase B"/>
    <property type="match status" value="2"/>
</dbReference>
<protein>
    <submittedName>
        <fullName evidence="4">Glycosyltransferase family 1 protein</fullName>
    </submittedName>
</protein>
<accession>A0ABP9AGL0</accession>
<organism evidence="4 5">
    <name type="scientific">Olivibacter ginsenosidimutans</name>
    <dbReference type="NCBI Taxonomy" id="1176537"/>
    <lineage>
        <taxon>Bacteria</taxon>
        <taxon>Pseudomonadati</taxon>
        <taxon>Bacteroidota</taxon>
        <taxon>Sphingobacteriia</taxon>
        <taxon>Sphingobacteriales</taxon>
        <taxon>Sphingobacteriaceae</taxon>
        <taxon>Olivibacter</taxon>
    </lineage>
</organism>
<evidence type="ECO:0000256" key="1">
    <source>
        <dbReference type="ARBA" id="ARBA00022679"/>
    </source>
</evidence>
<evidence type="ECO:0000313" key="4">
    <source>
        <dbReference type="EMBL" id="GAA4779730.1"/>
    </source>
</evidence>
<dbReference type="InterPro" id="IPR028098">
    <property type="entry name" value="Glyco_trans_4-like_N"/>
</dbReference>
<evidence type="ECO:0000259" key="3">
    <source>
        <dbReference type="Pfam" id="PF13439"/>
    </source>
</evidence>
<dbReference type="Pfam" id="PF00534">
    <property type="entry name" value="Glycos_transf_1"/>
    <property type="match status" value="1"/>
</dbReference>
<keyword evidence="5" id="KW-1185">Reference proteome</keyword>
<dbReference type="SUPFAM" id="SSF53756">
    <property type="entry name" value="UDP-Glycosyltransferase/glycogen phosphorylase"/>
    <property type="match status" value="1"/>
</dbReference>
<dbReference type="CDD" id="cd03809">
    <property type="entry name" value="GT4_MtfB-like"/>
    <property type="match status" value="1"/>
</dbReference>
<evidence type="ECO:0000313" key="5">
    <source>
        <dbReference type="Proteomes" id="UP001501411"/>
    </source>
</evidence>
<name>A0ABP9AGL0_9SPHI</name>
<feature type="domain" description="Glycosyltransferase subfamily 4-like N-terminal" evidence="3">
    <location>
        <begin position="21"/>
        <end position="178"/>
    </location>
</feature>
<dbReference type="EMBL" id="BAABIQ010000003">
    <property type="protein sequence ID" value="GAA4779730.1"/>
    <property type="molecule type" value="Genomic_DNA"/>
</dbReference>